<gene>
    <name evidence="2" type="ORF">BZL30_1981</name>
</gene>
<proteinExistence type="predicted"/>
<evidence type="ECO:0000256" key="1">
    <source>
        <dbReference type="SAM" id="MobiDB-lite"/>
    </source>
</evidence>
<sequence>MGRAMSGVSIDIEESRDGTRRIIVWGHDHGDDLDSGQARQLAAELLAAADTLDDDGQPTPAIYAHTSGPQRALLHAQLDDDANRESLLAGMWPHLQAEAESQRLADDRDADGRASSDGPGQSPRRNNRQPLRRTRRPSGRQRDHLDRPATPMRSRLPRTGRCPRGSGATRVGGGAVTPLRCRDAGIVTRQVLGQDDGVRQTRPQAGPPSR</sequence>
<feature type="compositionally biased region" description="Basic and acidic residues" evidence="1">
    <location>
        <begin position="100"/>
        <end position="114"/>
    </location>
</feature>
<name>A0A1V3XJ12_MYCKA</name>
<accession>A0A1V3XJ12</accession>
<organism evidence="2 3">
    <name type="scientific">Mycobacterium kansasii</name>
    <dbReference type="NCBI Taxonomy" id="1768"/>
    <lineage>
        <taxon>Bacteria</taxon>
        <taxon>Bacillati</taxon>
        <taxon>Actinomycetota</taxon>
        <taxon>Actinomycetes</taxon>
        <taxon>Mycobacteriales</taxon>
        <taxon>Mycobacteriaceae</taxon>
        <taxon>Mycobacterium</taxon>
    </lineage>
</organism>
<feature type="compositionally biased region" description="Low complexity" evidence="1">
    <location>
        <begin position="115"/>
        <end position="124"/>
    </location>
</feature>
<evidence type="ECO:0000313" key="3">
    <source>
        <dbReference type="Proteomes" id="UP000189229"/>
    </source>
</evidence>
<reference evidence="2 3" key="1">
    <citation type="submission" date="2017-02" db="EMBL/GenBank/DDBJ databases">
        <title>Complete genome sequences of Mycobacterium kansasii strains isolated from rhesus macaques.</title>
        <authorList>
            <person name="Panda A."/>
            <person name="Nagaraj S."/>
            <person name="Zhao X."/>
            <person name="Tettelin H."/>
            <person name="Detolla L.J."/>
        </authorList>
    </citation>
    <scope>NUCLEOTIDE SEQUENCE [LARGE SCALE GENOMIC DNA]</scope>
    <source>
        <strain evidence="2 3">11-3813</strain>
    </source>
</reference>
<protein>
    <submittedName>
        <fullName evidence="2">Uncharacterized protein</fullName>
    </submittedName>
</protein>
<feature type="region of interest" description="Disordered" evidence="1">
    <location>
        <begin position="99"/>
        <end position="210"/>
    </location>
</feature>
<dbReference type="AlphaFoldDB" id="A0A1V3XJ12"/>
<dbReference type="Proteomes" id="UP000189229">
    <property type="component" value="Unassembled WGS sequence"/>
</dbReference>
<dbReference type="EMBL" id="MVBM01000002">
    <property type="protein sequence ID" value="OOK79132.1"/>
    <property type="molecule type" value="Genomic_DNA"/>
</dbReference>
<evidence type="ECO:0000313" key="2">
    <source>
        <dbReference type="EMBL" id="OOK79132.1"/>
    </source>
</evidence>
<feature type="compositionally biased region" description="Basic residues" evidence="1">
    <location>
        <begin position="125"/>
        <end position="139"/>
    </location>
</feature>
<comment type="caution">
    <text evidence="2">The sequence shown here is derived from an EMBL/GenBank/DDBJ whole genome shotgun (WGS) entry which is preliminary data.</text>
</comment>